<organism evidence="7 8">
    <name type="scientific">Ruminiclostridium sufflavum DSM 19573</name>
    <dbReference type="NCBI Taxonomy" id="1121337"/>
    <lineage>
        <taxon>Bacteria</taxon>
        <taxon>Bacillati</taxon>
        <taxon>Bacillota</taxon>
        <taxon>Clostridia</taxon>
        <taxon>Eubacteriales</taxon>
        <taxon>Oscillospiraceae</taxon>
        <taxon>Ruminiclostridium</taxon>
    </lineage>
</organism>
<keyword evidence="2 5" id="KW-0378">Hydrolase</keyword>
<dbReference type="GO" id="GO:0003677">
    <property type="term" value="F:DNA binding"/>
    <property type="evidence" value="ECO:0007669"/>
    <property type="project" value="InterPro"/>
</dbReference>
<dbReference type="InterPro" id="IPR027417">
    <property type="entry name" value="P-loop_NTPase"/>
</dbReference>
<reference evidence="7 8" key="1">
    <citation type="submission" date="2018-06" db="EMBL/GenBank/DDBJ databases">
        <title>Genomic Encyclopedia of Type Strains, Phase I: the one thousand microbial genomes (KMG-I) project.</title>
        <authorList>
            <person name="Kyrpides N."/>
        </authorList>
    </citation>
    <scope>NUCLEOTIDE SEQUENCE [LARGE SCALE GENOMIC DNA]</scope>
    <source>
        <strain evidence="7 8">DSM 19573</strain>
    </source>
</reference>
<keyword evidence="1 5" id="KW-0547">Nucleotide-binding</keyword>
<evidence type="ECO:0000313" key="7">
    <source>
        <dbReference type="EMBL" id="PYG88984.1"/>
    </source>
</evidence>
<evidence type="ECO:0000256" key="4">
    <source>
        <dbReference type="ARBA" id="ARBA00022840"/>
    </source>
</evidence>
<evidence type="ECO:0000256" key="1">
    <source>
        <dbReference type="ARBA" id="ARBA00022741"/>
    </source>
</evidence>
<feature type="binding site" evidence="5">
    <location>
        <begin position="228"/>
        <end position="235"/>
    </location>
    <ligand>
        <name>ATP</name>
        <dbReference type="ChEBI" id="CHEBI:30616"/>
    </ligand>
</feature>
<accession>A0A318XRA6</accession>
<dbReference type="InterPro" id="IPR014016">
    <property type="entry name" value="UvrD-like_ATP-bd"/>
</dbReference>
<protein>
    <submittedName>
        <fullName evidence="7">DNA helicase-2/ATP-dependent DNA helicase PcrA</fullName>
    </submittedName>
</protein>
<dbReference type="PROSITE" id="PS51198">
    <property type="entry name" value="UVRD_HELICASE_ATP_BIND"/>
    <property type="match status" value="1"/>
</dbReference>
<gene>
    <name evidence="7" type="ORF">LY28_00802</name>
</gene>
<sequence>MDNYNEQFEIEKFNFNKVEQIIREQLEKELKTISSKKRELIIARRDMYENTIHSSNDFDKLSDAVQYLTPLEVKTNDYRLTDDRIKKYEKMLNAPYFARIDFKEEEYGVEKIYIGLGNLIDNKTHQIYVCDWRAPISSIFYRYGLGRASYKAPNGIIEGELLLKRQFDIKKGELKYFFDSDLTITDDMLKLALSHNASLKMKSIVETIQREQDIIIRDIENDILIVQGVAGSGKTSVALHRVAFLLYHGLTSNLNTNNIIMISPNTLFSKYIDNVLPELGEKNIKTLTLEEMLNDVFEDKLKIRNRNSSIDALISITDSEKKNLIKACTKFKMSKEFIVIIECFLDYYLRRIIRFRDIFYNGECIADRNLLKNELIRYSKTMPLEKCLTAIENRIMGRIHEMRRLRLAKLEEFISKYPEHSFEIKAYARLLSLKESSALQREVYKFTRIDAMQMYKELIKNKNLFYRVSNGIKLPENIDMILSHTNNSFSDACISYEDGMAVLLMKLKMSGCSLNNHIKQVVIDEAQDYYPLQYEIINKAFPGARYTIMGDINQSIEKEADLNLYDEIKAVLNRKKSLILNMKKSFRSSYEISCFSSYFANEAIEIESFDRHESKPEIIGSLDTSGMEKKIIEEISEYKIAGYESIAIICKSLCDSEKVYKSISSKTKAVLISNSSCEITSGIYILPIYMAKGLEFDAVLLYQANDNNYNSNDDKKLLYIACTRALHKLSLFYSGKISRLIPIASADGQRI</sequence>
<evidence type="ECO:0000313" key="8">
    <source>
        <dbReference type="Proteomes" id="UP000248132"/>
    </source>
</evidence>
<name>A0A318XRA6_9FIRM</name>
<dbReference type="PANTHER" id="PTHR11070:SF17">
    <property type="entry name" value="DNA HELICASE IV"/>
    <property type="match status" value="1"/>
</dbReference>
<dbReference type="Proteomes" id="UP000248132">
    <property type="component" value="Unassembled WGS sequence"/>
</dbReference>
<dbReference type="PANTHER" id="PTHR11070">
    <property type="entry name" value="UVRD / RECB / PCRA DNA HELICASE FAMILY MEMBER"/>
    <property type="match status" value="1"/>
</dbReference>
<dbReference type="SUPFAM" id="SSF52540">
    <property type="entry name" value="P-loop containing nucleoside triphosphate hydrolases"/>
    <property type="match status" value="1"/>
</dbReference>
<dbReference type="Pfam" id="PF13538">
    <property type="entry name" value="UvrD_C_2"/>
    <property type="match status" value="1"/>
</dbReference>
<dbReference type="EMBL" id="QKMR01000004">
    <property type="protein sequence ID" value="PYG88984.1"/>
    <property type="molecule type" value="Genomic_DNA"/>
</dbReference>
<keyword evidence="3 5" id="KW-0347">Helicase</keyword>
<dbReference type="InterPro" id="IPR027785">
    <property type="entry name" value="UvrD-like_helicase_C"/>
</dbReference>
<dbReference type="Pfam" id="PF00580">
    <property type="entry name" value="UvrD-helicase"/>
    <property type="match status" value="1"/>
</dbReference>
<dbReference type="GO" id="GO:0005829">
    <property type="term" value="C:cytosol"/>
    <property type="evidence" value="ECO:0007669"/>
    <property type="project" value="TreeGrafter"/>
</dbReference>
<dbReference type="AlphaFoldDB" id="A0A318XRA6"/>
<dbReference type="GO" id="GO:0016787">
    <property type="term" value="F:hydrolase activity"/>
    <property type="evidence" value="ECO:0007669"/>
    <property type="project" value="UniProtKB-UniRule"/>
</dbReference>
<evidence type="ECO:0000256" key="3">
    <source>
        <dbReference type="ARBA" id="ARBA00022806"/>
    </source>
</evidence>
<dbReference type="GO" id="GO:0043138">
    <property type="term" value="F:3'-5' DNA helicase activity"/>
    <property type="evidence" value="ECO:0007669"/>
    <property type="project" value="TreeGrafter"/>
</dbReference>
<evidence type="ECO:0000256" key="5">
    <source>
        <dbReference type="PROSITE-ProRule" id="PRU00560"/>
    </source>
</evidence>
<feature type="domain" description="UvrD-like helicase ATP-binding" evidence="6">
    <location>
        <begin position="207"/>
        <end position="589"/>
    </location>
</feature>
<keyword evidence="8" id="KW-1185">Reference proteome</keyword>
<keyword evidence="4 5" id="KW-0067">ATP-binding</keyword>
<dbReference type="InterPro" id="IPR000212">
    <property type="entry name" value="DNA_helicase_UvrD/REP"/>
</dbReference>
<dbReference type="Gene3D" id="3.40.50.300">
    <property type="entry name" value="P-loop containing nucleotide triphosphate hydrolases"/>
    <property type="match status" value="3"/>
</dbReference>
<comment type="caution">
    <text evidence="7">The sequence shown here is derived from an EMBL/GenBank/DDBJ whole genome shotgun (WGS) entry which is preliminary data.</text>
</comment>
<dbReference type="GO" id="GO:0005524">
    <property type="term" value="F:ATP binding"/>
    <property type="evidence" value="ECO:0007669"/>
    <property type="project" value="UniProtKB-UniRule"/>
</dbReference>
<dbReference type="GO" id="GO:0000725">
    <property type="term" value="P:recombinational repair"/>
    <property type="evidence" value="ECO:0007669"/>
    <property type="project" value="TreeGrafter"/>
</dbReference>
<proteinExistence type="predicted"/>
<dbReference type="RefSeq" id="WP_165835491.1">
    <property type="nucleotide sequence ID" value="NZ_QKMR01000004.1"/>
</dbReference>
<evidence type="ECO:0000259" key="6">
    <source>
        <dbReference type="PROSITE" id="PS51198"/>
    </source>
</evidence>
<evidence type="ECO:0000256" key="2">
    <source>
        <dbReference type="ARBA" id="ARBA00022801"/>
    </source>
</evidence>